<keyword evidence="2" id="KW-1185">Reference proteome</keyword>
<reference evidence="1 2" key="2">
    <citation type="submission" date="2014-09" db="EMBL/GenBank/DDBJ databases">
        <authorList>
            <consortium name="NBRP consortium"/>
            <person name="Sawabe T."/>
            <person name="Meirelles P."/>
            <person name="Nakanishi M."/>
            <person name="Sayaka M."/>
            <person name="Hattori M."/>
            <person name="Ohkuma M."/>
        </authorList>
    </citation>
    <scope>NUCLEOTIDE SEQUENCE [LARGE SCALE GENOMIC DNA]</scope>
    <source>
        <strain evidence="2">JCM19235</strain>
    </source>
</reference>
<dbReference type="InterPro" id="IPR038666">
    <property type="entry name" value="SSP1_head-tail_sf"/>
</dbReference>
<name>A0A090RVG5_9VIBR</name>
<dbReference type="EMBL" id="BBMR01000003">
    <property type="protein sequence ID" value="GAL18528.1"/>
    <property type="molecule type" value="Genomic_DNA"/>
</dbReference>
<evidence type="ECO:0000313" key="1">
    <source>
        <dbReference type="EMBL" id="GAL18528.1"/>
    </source>
</evidence>
<proteinExistence type="predicted"/>
<comment type="caution">
    <text evidence="1">The sequence shown here is derived from an EMBL/GenBank/DDBJ whole genome shotgun (WGS) entry which is preliminary data.</text>
</comment>
<sequence>MRSGRLRNKVRIVKREETKDDYGERSHTLELVATLKVDLKEDRSSNEETNERTIDFVSKYESMLAITP</sequence>
<dbReference type="Proteomes" id="UP000029228">
    <property type="component" value="Unassembled WGS sequence"/>
</dbReference>
<protein>
    <submittedName>
        <fullName evidence="1">Uncharacterized protein</fullName>
    </submittedName>
</protein>
<evidence type="ECO:0000313" key="2">
    <source>
        <dbReference type="Proteomes" id="UP000029228"/>
    </source>
</evidence>
<gene>
    <name evidence="1" type="ORF">JCM19235_1951</name>
</gene>
<reference evidence="1 2" key="1">
    <citation type="submission" date="2014-09" db="EMBL/GenBank/DDBJ databases">
        <title>Vibrio maritimus JCM 19235. (C45) whole genome shotgun sequence.</title>
        <authorList>
            <person name="Sawabe T."/>
            <person name="Meirelles P."/>
            <person name="Nakanishi M."/>
            <person name="Sayaka M."/>
            <person name="Hattori M."/>
            <person name="Ohkuma M."/>
        </authorList>
    </citation>
    <scope>NUCLEOTIDE SEQUENCE [LARGE SCALE GENOMIC DNA]</scope>
    <source>
        <strain evidence="2">JCM19235</strain>
    </source>
</reference>
<dbReference type="AlphaFoldDB" id="A0A090RVG5"/>
<dbReference type="Gene3D" id="2.40.10.270">
    <property type="entry name" value="Bacteriophage SPP1 head-tail adaptor protein"/>
    <property type="match status" value="1"/>
</dbReference>
<organism evidence="1 2">
    <name type="scientific">Vibrio maritimus</name>
    <dbReference type="NCBI Taxonomy" id="990268"/>
    <lineage>
        <taxon>Bacteria</taxon>
        <taxon>Pseudomonadati</taxon>
        <taxon>Pseudomonadota</taxon>
        <taxon>Gammaproteobacteria</taxon>
        <taxon>Vibrionales</taxon>
        <taxon>Vibrionaceae</taxon>
        <taxon>Vibrio</taxon>
    </lineage>
</organism>
<dbReference type="STRING" id="990268.JCM19235_1951"/>
<accession>A0A090RVG5</accession>